<reference evidence="1" key="1">
    <citation type="submission" date="2021-02" db="EMBL/GenBank/DDBJ databases">
        <authorList>
            <consortium name="DOE Joint Genome Institute"/>
            <person name="Ahrendt S."/>
            <person name="Looney B.P."/>
            <person name="Miyauchi S."/>
            <person name="Morin E."/>
            <person name="Drula E."/>
            <person name="Courty P.E."/>
            <person name="Chicoki N."/>
            <person name="Fauchery L."/>
            <person name="Kohler A."/>
            <person name="Kuo A."/>
            <person name="Labutti K."/>
            <person name="Pangilinan J."/>
            <person name="Lipzen A."/>
            <person name="Riley R."/>
            <person name="Andreopoulos W."/>
            <person name="He G."/>
            <person name="Johnson J."/>
            <person name="Barry K.W."/>
            <person name="Grigoriev I.V."/>
            <person name="Nagy L."/>
            <person name="Hibbett D."/>
            <person name="Henrissat B."/>
            <person name="Matheny P.B."/>
            <person name="Labbe J."/>
            <person name="Martin F."/>
        </authorList>
    </citation>
    <scope>NUCLEOTIDE SEQUENCE</scope>
    <source>
        <strain evidence="1">FP105234-sp</strain>
    </source>
</reference>
<proteinExistence type="predicted"/>
<accession>A0ACB8R764</accession>
<evidence type="ECO:0000313" key="1">
    <source>
        <dbReference type="EMBL" id="KAI0039964.1"/>
    </source>
</evidence>
<comment type="caution">
    <text evidence="1">The sequence shown here is derived from an EMBL/GenBank/DDBJ whole genome shotgun (WGS) entry which is preliminary data.</text>
</comment>
<gene>
    <name evidence="1" type="ORF">FA95DRAFT_1612163</name>
</gene>
<keyword evidence="2" id="KW-1185">Reference proteome</keyword>
<organism evidence="1 2">
    <name type="scientific">Auriscalpium vulgare</name>
    <dbReference type="NCBI Taxonomy" id="40419"/>
    <lineage>
        <taxon>Eukaryota</taxon>
        <taxon>Fungi</taxon>
        <taxon>Dikarya</taxon>
        <taxon>Basidiomycota</taxon>
        <taxon>Agaricomycotina</taxon>
        <taxon>Agaricomycetes</taxon>
        <taxon>Russulales</taxon>
        <taxon>Auriscalpiaceae</taxon>
        <taxon>Auriscalpium</taxon>
    </lineage>
</organism>
<reference evidence="1" key="2">
    <citation type="journal article" date="2022" name="New Phytol.">
        <title>Evolutionary transition to the ectomycorrhizal habit in the genomes of a hyperdiverse lineage of mushroom-forming fungi.</title>
        <authorList>
            <person name="Looney B."/>
            <person name="Miyauchi S."/>
            <person name="Morin E."/>
            <person name="Drula E."/>
            <person name="Courty P.E."/>
            <person name="Kohler A."/>
            <person name="Kuo A."/>
            <person name="LaButti K."/>
            <person name="Pangilinan J."/>
            <person name="Lipzen A."/>
            <person name="Riley R."/>
            <person name="Andreopoulos W."/>
            <person name="He G."/>
            <person name="Johnson J."/>
            <person name="Nolan M."/>
            <person name="Tritt A."/>
            <person name="Barry K.W."/>
            <person name="Grigoriev I.V."/>
            <person name="Nagy L.G."/>
            <person name="Hibbett D."/>
            <person name="Henrissat B."/>
            <person name="Matheny P.B."/>
            <person name="Labbe J."/>
            <person name="Martin F.M."/>
        </authorList>
    </citation>
    <scope>NUCLEOTIDE SEQUENCE</scope>
    <source>
        <strain evidence="1">FP105234-sp</strain>
    </source>
</reference>
<name>A0ACB8R764_9AGAM</name>
<evidence type="ECO:0000313" key="2">
    <source>
        <dbReference type="Proteomes" id="UP000814033"/>
    </source>
</evidence>
<protein>
    <submittedName>
        <fullName evidence="1">Uncharacterized protein</fullName>
    </submittedName>
</protein>
<dbReference type="Proteomes" id="UP000814033">
    <property type="component" value="Unassembled WGS sequence"/>
</dbReference>
<dbReference type="EMBL" id="MU276242">
    <property type="protein sequence ID" value="KAI0039964.1"/>
    <property type="molecule type" value="Genomic_DNA"/>
</dbReference>
<sequence>MLYRRAWASGTWGLLRELIDTYMLALYIFDLIQALGGVFDVKWIHWSLVHTGLFCTAQGVLQQLGEVGVALVRLFRASTRSLAHITMVGLVSLVIFDVLRALAAAVVSDT</sequence>